<keyword evidence="1" id="KW-0004">4Fe-4S</keyword>
<gene>
    <name evidence="8" type="ordered locus">Namu_0151</name>
</gene>
<evidence type="ECO:0000313" key="9">
    <source>
        <dbReference type="Proteomes" id="UP000002218"/>
    </source>
</evidence>
<dbReference type="FunCoup" id="C8XIZ7">
    <property type="interactions" value="112"/>
</dbReference>
<dbReference type="EMBL" id="CP001737">
    <property type="protein sequence ID" value="ACV76584.1"/>
    <property type="molecule type" value="Genomic_DNA"/>
</dbReference>
<evidence type="ECO:0000256" key="4">
    <source>
        <dbReference type="ARBA" id="ARBA00023002"/>
    </source>
</evidence>
<protein>
    <submittedName>
        <fullName evidence="8">Nitrite/sulfite reductase hemoprotein beta-component ferrodoxin domain protein</fullName>
    </submittedName>
</protein>
<dbReference type="SUPFAM" id="SSF56014">
    <property type="entry name" value="Nitrite and sulphite reductase 4Fe-4S domain-like"/>
    <property type="match status" value="1"/>
</dbReference>
<dbReference type="Proteomes" id="UP000002218">
    <property type="component" value="Chromosome"/>
</dbReference>
<dbReference type="Pfam" id="PF03460">
    <property type="entry name" value="NIR_SIR_ferr"/>
    <property type="match status" value="2"/>
</dbReference>
<keyword evidence="3" id="KW-0479">Metal-binding</keyword>
<keyword evidence="4" id="KW-0560">Oxidoreductase</keyword>
<evidence type="ECO:0000256" key="5">
    <source>
        <dbReference type="ARBA" id="ARBA00023004"/>
    </source>
</evidence>
<dbReference type="InParanoid" id="C8XIZ7"/>
<evidence type="ECO:0000256" key="3">
    <source>
        <dbReference type="ARBA" id="ARBA00022723"/>
    </source>
</evidence>
<dbReference type="PANTHER" id="PTHR32439">
    <property type="entry name" value="FERREDOXIN--NITRITE REDUCTASE, CHLOROPLASTIC"/>
    <property type="match status" value="1"/>
</dbReference>
<dbReference type="InterPro" id="IPR036136">
    <property type="entry name" value="Nit/Sulf_reduc_fer-like_dom_sf"/>
</dbReference>
<dbReference type="InterPro" id="IPR045854">
    <property type="entry name" value="NO2/SO3_Rdtase_4Fe4S_sf"/>
</dbReference>
<proteinExistence type="predicted"/>
<dbReference type="Gene3D" id="3.30.413.10">
    <property type="entry name" value="Sulfite Reductase Hemoprotein, domain 1"/>
    <property type="match status" value="2"/>
</dbReference>
<dbReference type="InterPro" id="IPR051329">
    <property type="entry name" value="NIR_SIR_4Fe-4S"/>
</dbReference>
<keyword evidence="2" id="KW-0349">Heme</keyword>
<dbReference type="Gene3D" id="3.90.480.10">
    <property type="entry name" value="Sulfite Reductase Hemoprotein,Domain 2"/>
    <property type="match status" value="1"/>
</dbReference>
<dbReference type="eggNOG" id="COG0155">
    <property type="taxonomic scope" value="Bacteria"/>
</dbReference>
<dbReference type="STRING" id="479431.Namu_0151"/>
<evidence type="ECO:0000256" key="2">
    <source>
        <dbReference type="ARBA" id="ARBA00022617"/>
    </source>
</evidence>
<dbReference type="InterPro" id="IPR005117">
    <property type="entry name" value="NiRdtase/SiRdtase_haem-b_fer"/>
</dbReference>
<dbReference type="GO" id="GO:0051539">
    <property type="term" value="F:4 iron, 4 sulfur cluster binding"/>
    <property type="evidence" value="ECO:0007669"/>
    <property type="project" value="UniProtKB-KW"/>
</dbReference>
<evidence type="ECO:0000256" key="1">
    <source>
        <dbReference type="ARBA" id="ARBA00022485"/>
    </source>
</evidence>
<keyword evidence="6" id="KW-0411">Iron-sulfur</keyword>
<organism evidence="8 9">
    <name type="scientific">Nakamurella multipartita (strain ATCC 700099 / DSM 44233 / CIP 104796 / JCM 9543 / NBRC 105858 / Y-104)</name>
    <name type="common">Microsphaera multipartita</name>
    <dbReference type="NCBI Taxonomy" id="479431"/>
    <lineage>
        <taxon>Bacteria</taxon>
        <taxon>Bacillati</taxon>
        <taxon>Actinomycetota</taxon>
        <taxon>Actinomycetes</taxon>
        <taxon>Nakamurellales</taxon>
        <taxon>Nakamurellaceae</taxon>
        <taxon>Nakamurella</taxon>
    </lineage>
</organism>
<name>C8XIZ7_NAKMY</name>
<dbReference type="HOGENOM" id="CLU_015667_0_1_11"/>
<dbReference type="GO" id="GO:0046872">
    <property type="term" value="F:metal ion binding"/>
    <property type="evidence" value="ECO:0007669"/>
    <property type="project" value="UniProtKB-KW"/>
</dbReference>
<evidence type="ECO:0000313" key="8">
    <source>
        <dbReference type="EMBL" id="ACV76584.1"/>
    </source>
</evidence>
<keyword evidence="5" id="KW-0408">Iron</keyword>
<dbReference type="RefSeq" id="WP_012814059.1">
    <property type="nucleotide sequence ID" value="NC_013235.1"/>
</dbReference>
<feature type="domain" description="Nitrite/Sulfite reductase ferredoxin-like" evidence="7">
    <location>
        <begin position="20"/>
        <end position="68"/>
    </location>
</feature>
<dbReference type="KEGG" id="nml:Namu_0151"/>
<reference evidence="9" key="1">
    <citation type="submission" date="2009-09" db="EMBL/GenBank/DDBJ databases">
        <title>The complete genome of Nakamurella multipartita DSM 44233.</title>
        <authorList>
            <consortium name="US DOE Joint Genome Institute (JGI-PGF)"/>
            <person name="Lucas S."/>
            <person name="Copeland A."/>
            <person name="Lapidus A."/>
            <person name="Glavina del Rio T."/>
            <person name="Dalin E."/>
            <person name="Tice H."/>
            <person name="Bruce D."/>
            <person name="Goodwin L."/>
            <person name="Pitluck S."/>
            <person name="Kyrpides N."/>
            <person name="Mavromatis K."/>
            <person name="Ivanova N."/>
            <person name="Ovchinnikova G."/>
            <person name="Sims D."/>
            <person name="Meincke L."/>
            <person name="Brettin T."/>
            <person name="Detter J.C."/>
            <person name="Han C."/>
            <person name="Larimer F."/>
            <person name="Land M."/>
            <person name="Hauser L."/>
            <person name="Markowitz V."/>
            <person name="Cheng J.-F."/>
            <person name="Hugenholtz P."/>
            <person name="Woyke T."/>
            <person name="Wu D."/>
            <person name="Klenk H.-P."/>
            <person name="Eisen J.A."/>
        </authorList>
    </citation>
    <scope>NUCLEOTIDE SEQUENCE [LARGE SCALE GENOMIC DNA]</scope>
    <source>
        <strain evidence="9">ATCC 700099 / DSM 44233 / CIP 104796 / JCM 9543 / NBRC 105858 / Y-104</strain>
    </source>
</reference>
<evidence type="ECO:0000256" key="6">
    <source>
        <dbReference type="ARBA" id="ARBA00023014"/>
    </source>
</evidence>
<dbReference type="SUPFAM" id="SSF55124">
    <property type="entry name" value="Nitrite/Sulfite reductase N-terminal domain-like"/>
    <property type="match status" value="2"/>
</dbReference>
<dbReference type="GO" id="GO:0016491">
    <property type="term" value="F:oxidoreductase activity"/>
    <property type="evidence" value="ECO:0007669"/>
    <property type="project" value="UniProtKB-KW"/>
</dbReference>
<dbReference type="AlphaFoldDB" id="C8XIZ7"/>
<feature type="domain" description="Nitrite/Sulfite reductase ferredoxin-like" evidence="7">
    <location>
        <begin position="242"/>
        <end position="301"/>
    </location>
</feature>
<dbReference type="OrthoDB" id="105450at2"/>
<reference evidence="8 9" key="2">
    <citation type="journal article" date="2010" name="Stand. Genomic Sci.">
        <title>Complete genome sequence of Nakamurella multipartita type strain (Y-104).</title>
        <authorList>
            <person name="Tice H."/>
            <person name="Mayilraj S."/>
            <person name="Sims D."/>
            <person name="Lapidus A."/>
            <person name="Nolan M."/>
            <person name="Lucas S."/>
            <person name="Glavina Del Rio T."/>
            <person name="Copeland A."/>
            <person name="Cheng J.F."/>
            <person name="Meincke L."/>
            <person name="Bruce D."/>
            <person name="Goodwin L."/>
            <person name="Pitluck S."/>
            <person name="Ivanova N."/>
            <person name="Mavromatis K."/>
            <person name="Ovchinnikova G."/>
            <person name="Pati A."/>
            <person name="Chen A."/>
            <person name="Palaniappan K."/>
            <person name="Land M."/>
            <person name="Hauser L."/>
            <person name="Chang Y.J."/>
            <person name="Jeffries C.D."/>
            <person name="Detter J.C."/>
            <person name="Brettin T."/>
            <person name="Rohde M."/>
            <person name="Goker M."/>
            <person name="Bristow J."/>
            <person name="Eisen J.A."/>
            <person name="Markowitz V."/>
            <person name="Hugenholtz P."/>
            <person name="Kyrpides N.C."/>
            <person name="Klenk H.P."/>
            <person name="Chen F."/>
        </authorList>
    </citation>
    <scope>NUCLEOTIDE SEQUENCE [LARGE SCALE GENOMIC DNA]</scope>
    <source>
        <strain evidence="9">ATCC 700099 / DSM 44233 / CIP 104796 / JCM 9543 / NBRC 105858 / Y-104</strain>
    </source>
</reference>
<evidence type="ECO:0000259" key="7">
    <source>
        <dbReference type="Pfam" id="PF03460"/>
    </source>
</evidence>
<accession>C8XIZ7</accession>
<dbReference type="PANTHER" id="PTHR32439:SF9">
    <property type="entry name" value="BLR3264 PROTEIN"/>
    <property type="match status" value="1"/>
</dbReference>
<keyword evidence="9" id="KW-1185">Reference proteome</keyword>
<sequence>MTSRADPDRCPGVLRPHAAQDGALLRIRIPGGRIGAAALRALSQASTEYADGDVGLTSRANLQLRAVATTADDTVAPGLVDALATAGLLPHPTHDRVRSIACSPLTGLIGGHADLRPLIDELDAALCAAPELAALPGPFRFGLDDGRGDIGVDADLSAQALDATHARIWVGGLSGPRVPLPEVVPTLIELAHRFVRQCATGRPAWHVRELPRGGAELLAGPEVTPAARLGPGAPAPLGALAQADGRATVSVLAPLGRLTPAQAGALADAANGGELVVTPWRGVLVPDLDPAAAALVIDTLIAVGLVADGGSPWRGVTACAGAPRCARGTGDTEALARQVVAASTRSVSAGPVHVAGCARSCGRPSVAHTLAVIDRRRVHIQGPADPADDQPLDHAAAAVAATRAGASR</sequence>
<dbReference type="Gene3D" id="3.90.480.20">
    <property type="match status" value="1"/>
</dbReference>